<dbReference type="EMBL" id="FNCG01000010">
    <property type="protein sequence ID" value="SDH52007.1"/>
    <property type="molecule type" value="Genomic_DNA"/>
</dbReference>
<evidence type="ECO:0000256" key="4">
    <source>
        <dbReference type="ARBA" id="ARBA00022679"/>
    </source>
</evidence>
<keyword evidence="3" id="KW-0597">Phosphoprotein</keyword>
<evidence type="ECO:0000259" key="9">
    <source>
        <dbReference type="PROSITE" id="PS50109"/>
    </source>
</evidence>
<sequence>MIRNPRAKSSRPFYLYFAITCVWLAIFLPAKVRGQYYGYPKPIPAAMESYLQLQLKHSKPDLNQVKVLLDLANLYYNKPLRKQSDLNTAQGYAERAGKLSGQLKYTQGFSLAQIRMAEILSDRHRVAEADALLPSVTGGERINMLLTLSYKNFYEANEITDGYYGDALKYARQARDLSLKANDKEKEIIARVLLTYFRYYGNYTGIEADFTALLKDSETAHHPYLEYVYLPMYVYYMATGDYKKGFELAQRSLELEKRLNDPLALADCYGAFANFYNSNKQPEKFIEYLKLAIDAQKVHPSMFNDDAPKLVTQVSAALRAMKRYGEAIDYLQRGMREFPATGSENARYESELGRCYQKINVRKAERHLLNAYNYLNSVHEAFRADHQEMAQFYVETQSYAKARPYLDRISNEVKQKLKISTRSEIEYMYFKVDSATGNYKSAIAHLSRNKQLDNFYLTEKKNKDIQELSIKYETKKKEDQIKILNQNSALEKGRLQRLNLIKNVTIVGIFLVVVIAALFYRQSTIRKKNNLIILKKNELLEHLLKEKEWLLKEVHHRVKNNLHKVVCLLESQAINLQDDALHAIENCQHRIYAMSLIHQKLYQSEDIETVNMAIFLPEFIGYLKDSTGTGNKIYFELEVDLIKVEVSLAIPLSLIINEAVTNAIKYAFQGRTNGIISIKMYTSGPKVKLIISDNGIGIQHDHLQGPSNSLGLKLIRGLADDINGSLEIQNRNGTSIMIEFQIEPVTYNNDALTETEIARNG</sequence>
<dbReference type="InterPro" id="IPR003594">
    <property type="entry name" value="HATPase_dom"/>
</dbReference>
<reference evidence="11" key="1">
    <citation type="submission" date="2016-10" db="EMBL/GenBank/DDBJ databases">
        <authorList>
            <person name="Varghese N."/>
            <person name="Submissions S."/>
        </authorList>
    </citation>
    <scope>NUCLEOTIDE SEQUENCE [LARGE SCALE GENOMIC DNA]</scope>
    <source>
        <strain evidence="11">Gh-67</strain>
    </source>
</reference>
<dbReference type="Gene3D" id="1.25.40.10">
    <property type="entry name" value="Tetratricopeptide repeat domain"/>
    <property type="match status" value="1"/>
</dbReference>
<evidence type="ECO:0000256" key="6">
    <source>
        <dbReference type="ARBA" id="ARBA00022777"/>
    </source>
</evidence>
<dbReference type="Pfam" id="PF07568">
    <property type="entry name" value="HisKA_2"/>
    <property type="match status" value="1"/>
</dbReference>
<comment type="catalytic activity">
    <reaction evidence="1">
        <text>ATP + protein L-histidine = ADP + protein N-phospho-L-histidine.</text>
        <dbReference type="EC" id="2.7.13.3"/>
    </reaction>
</comment>
<keyword evidence="8" id="KW-0812">Transmembrane</keyword>
<evidence type="ECO:0000313" key="10">
    <source>
        <dbReference type="EMBL" id="SDH52007.1"/>
    </source>
</evidence>
<keyword evidence="7" id="KW-0067">ATP-binding</keyword>
<feature type="domain" description="Histidine kinase" evidence="9">
    <location>
        <begin position="652"/>
        <end position="744"/>
    </location>
</feature>
<evidence type="ECO:0000256" key="5">
    <source>
        <dbReference type="ARBA" id="ARBA00022741"/>
    </source>
</evidence>
<evidence type="ECO:0000256" key="1">
    <source>
        <dbReference type="ARBA" id="ARBA00000085"/>
    </source>
</evidence>
<keyword evidence="8" id="KW-0472">Membrane</keyword>
<protein>
    <recommendedName>
        <fullName evidence="2">histidine kinase</fullName>
        <ecNumber evidence="2">2.7.13.3</ecNumber>
    </recommendedName>
</protein>
<keyword evidence="11" id="KW-1185">Reference proteome</keyword>
<dbReference type="Pfam" id="PF02518">
    <property type="entry name" value="HATPase_c"/>
    <property type="match status" value="1"/>
</dbReference>
<evidence type="ECO:0000256" key="3">
    <source>
        <dbReference type="ARBA" id="ARBA00022553"/>
    </source>
</evidence>
<dbReference type="InterPro" id="IPR005467">
    <property type="entry name" value="His_kinase_dom"/>
</dbReference>
<dbReference type="InterPro" id="IPR036890">
    <property type="entry name" value="HATPase_C_sf"/>
</dbReference>
<dbReference type="PANTHER" id="PTHR41523">
    <property type="entry name" value="TWO-COMPONENT SYSTEM SENSOR PROTEIN"/>
    <property type="match status" value="1"/>
</dbReference>
<keyword evidence="6 10" id="KW-0418">Kinase</keyword>
<dbReference type="PROSITE" id="PS50109">
    <property type="entry name" value="HIS_KIN"/>
    <property type="match status" value="1"/>
</dbReference>
<organism evidence="10 11">
    <name type="scientific">Mucilaginibacter gossypii</name>
    <dbReference type="NCBI Taxonomy" id="551996"/>
    <lineage>
        <taxon>Bacteria</taxon>
        <taxon>Pseudomonadati</taxon>
        <taxon>Bacteroidota</taxon>
        <taxon>Sphingobacteriia</taxon>
        <taxon>Sphingobacteriales</taxon>
        <taxon>Sphingobacteriaceae</taxon>
        <taxon>Mucilaginibacter</taxon>
    </lineage>
</organism>
<dbReference type="EC" id="2.7.13.3" evidence="2"/>
<keyword evidence="5" id="KW-0547">Nucleotide-binding</keyword>
<dbReference type="PANTHER" id="PTHR41523:SF8">
    <property type="entry name" value="ETHYLENE RESPONSE SENSOR PROTEIN"/>
    <property type="match status" value="1"/>
</dbReference>
<dbReference type="InterPro" id="IPR011495">
    <property type="entry name" value="Sig_transdc_His_kin_sub2_dim/P"/>
</dbReference>
<dbReference type="Gene3D" id="3.30.450.20">
    <property type="entry name" value="PAS domain"/>
    <property type="match status" value="1"/>
</dbReference>
<gene>
    <name evidence="10" type="ORF">SAMN05192573_110106</name>
</gene>
<evidence type="ECO:0000256" key="7">
    <source>
        <dbReference type="ARBA" id="ARBA00022840"/>
    </source>
</evidence>
<evidence type="ECO:0000256" key="2">
    <source>
        <dbReference type="ARBA" id="ARBA00012438"/>
    </source>
</evidence>
<dbReference type="Gene3D" id="3.30.565.10">
    <property type="entry name" value="Histidine kinase-like ATPase, C-terminal domain"/>
    <property type="match status" value="1"/>
</dbReference>
<dbReference type="SUPFAM" id="SSF48452">
    <property type="entry name" value="TPR-like"/>
    <property type="match status" value="1"/>
</dbReference>
<accession>A0A1G8D2F0</accession>
<dbReference type="InterPro" id="IPR011990">
    <property type="entry name" value="TPR-like_helical_dom_sf"/>
</dbReference>
<evidence type="ECO:0000256" key="8">
    <source>
        <dbReference type="SAM" id="Phobius"/>
    </source>
</evidence>
<dbReference type="Proteomes" id="UP000199705">
    <property type="component" value="Unassembled WGS sequence"/>
</dbReference>
<dbReference type="GO" id="GO:0004673">
    <property type="term" value="F:protein histidine kinase activity"/>
    <property type="evidence" value="ECO:0007669"/>
    <property type="project" value="UniProtKB-EC"/>
</dbReference>
<proteinExistence type="predicted"/>
<evidence type="ECO:0000313" key="11">
    <source>
        <dbReference type="Proteomes" id="UP000199705"/>
    </source>
</evidence>
<keyword evidence="8" id="KW-1133">Transmembrane helix</keyword>
<dbReference type="AlphaFoldDB" id="A0A1G8D2F0"/>
<name>A0A1G8D2F0_9SPHI</name>
<feature type="transmembrane region" description="Helical" evidence="8">
    <location>
        <begin position="500"/>
        <end position="520"/>
    </location>
</feature>
<dbReference type="SMART" id="SM00387">
    <property type="entry name" value="HATPase_c"/>
    <property type="match status" value="1"/>
</dbReference>
<dbReference type="GO" id="GO:0005524">
    <property type="term" value="F:ATP binding"/>
    <property type="evidence" value="ECO:0007669"/>
    <property type="project" value="UniProtKB-KW"/>
</dbReference>
<keyword evidence="4" id="KW-0808">Transferase</keyword>
<dbReference type="SUPFAM" id="SSF55874">
    <property type="entry name" value="ATPase domain of HSP90 chaperone/DNA topoisomerase II/histidine kinase"/>
    <property type="match status" value="1"/>
</dbReference>